<dbReference type="EMBL" id="WESC01000003">
    <property type="protein sequence ID" value="KAB7741591.1"/>
    <property type="molecule type" value="Genomic_DNA"/>
</dbReference>
<dbReference type="InterPro" id="IPR018964">
    <property type="entry name" value="Phage_phiJL001_Gp84_C"/>
</dbReference>
<gene>
    <name evidence="2" type="ORF">F2P47_04090</name>
</gene>
<evidence type="ECO:0000259" key="1">
    <source>
        <dbReference type="Pfam" id="PF09356"/>
    </source>
</evidence>
<evidence type="ECO:0000313" key="3">
    <source>
        <dbReference type="Proteomes" id="UP000468901"/>
    </source>
</evidence>
<dbReference type="AlphaFoldDB" id="A0A6N6VKS7"/>
<sequence length="295" mass="31203">MKFLSSELAAHLAGGATTLCNCWKLTRGDGRVMGFTDHDGDLAFGGVTYEAAAGFTASAIESSAGLAVDNLDLAGALDSERLDEGDLAAGIYDDASVEIWRVNWQAPEQRVLMRKGNLGQVSRGATGFTAELRGLAHRLNQPVGRLFQYGCDADLGDERCGVALASVEMRGEGVVLSIEENRIVTASGLGAFDEGWFERGRLVFTSGGNTGAGCEVKLHSLTVDGAVIELWQAMAREIAPGDAFAVTAGCDKQFVTCRAKFGNETNFRGFPHMPGNDYVISYASSGDVNDGGSRN</sequence>
<organism evidence="2 3">
    <name type="scientific">Parvibaculum sedimenti</name>
    <dbReference type="NCBI Taxonomy" id="2608632"/>
    <lineage>
        <taxon>Bacteria</taxon>
        <taxon>Pseudomonadati</taxon>
        <taxon>Pseudomonadota</taxon>
        <taxon>Alphaproteobacteria</taxon>
        <taxon>Hyphomicrobiales</taxon>
        <taxon>Parvibaculaceae</taxon>
        <taxon>Parvibaculum</taxon>
    </lineage>
</organism>
<protein>
    <submittedName>
        <fullName evidence="2">DUF2163 domain-containing protein</fullName>
    </submittedName>
</protein>
<dbReference type="Proteomes" id="UP000468901">
    <property type="component" value="Unassembled WGS sequence"/>
</dbReference>
<reference evidence="2 3" key="1">
    <citation type="submission" date="2019-09" db="EMBL/GenBank/DDBJ databases">
        <title>Parvibaculum sedimenti sp. nov., isolated from sediment.</title>
        <authorList>
            <person name="Wang Y."/>
        </authorList>
    </citation>
    <scope>NUCLEOTIDE SEQUENCE [LARGE SCALE GENOMIC DNA]</scope>
    <source>
        <strain evidence="2 3">HXT-9</strain>
    </source>
</reference>
<keyword evidence="3" id="KW-1185">Reference proteome</keyword>
<evidence type="ECO:0000313" key="2">
    <source>
        <dbReference type="EMBL" id="KAB7741591.1"/>
    </source>
</evidence>
<dbReference type="NCBIfam" id="TIGR02218">
    <property type="entry name" value="phg_TIGR02218"/>
    <property type="match status" value="1"/>
</dbReference>
<dbReference type="InterPro" id="IPR011928">
    <property type="entry name" value="Phage_phiJL001_Gp84"/>
</dbReference>
<comment type="caution">
    <text evidence="2">The sequence shown here is derived from an EMBL/GenBank/DDBJ whole genome shotgun (WGS) entry which is preliminary data.</text>
</comment>
<feature type="domain" description="Bacteriophage phiJL001 Gp84 C-terminal" evidence="1">
    <location>
        <begin position="195"/>
        <end position="277"/>
    </location>
</feature>
<dbReference type="RefSeq" id="WP_152214894.1">
    <property type="nucleotide sequence ID" value="NZ_WESC01000003.1"/>
</dbReference>
<dbReference type="Pfam" id="PF09931">
    <property type="entry name" value="Phage_phiJL001_Gp84_N"/>
    <property type="match status" value="1"/>
</dbReference>
<name>A0A6N6VKS7_9HYPH</name>
<proteinExistence type="predicted"/>
<accession>A0A6N6VKS7</accession>
<dbReference type="Pfam" id="PF09356">
    <property type="entry name" value="Phage_BR0599"/>
    <property type="match status" value="1"/>
</dbReference>